<dbReference type="Pfam" id="PF00149">
    <property type="entry name" value="Metallophos"/>
    <property type="match status" value="1"/>
</dbReference>
<dbReference type="CDD" id="cd00840">
    <property type="entry name" value="MPP_Mre11_N"/>
    <property type="match status" value="1"/>
</dbReference>
<dbReference type="Gene3D" id="3.60.21.10">
    <property type="match status" value="1"/>
</dbReference>
<dbReference type="STRING" id="1123404.SAMN02745784_01304"/>
<evidence type="ECO:0000313" key="4">
    <source>
        <dbReference type="Proteomes" id="UP000184114"/>
    </source>
</evidence>
<dbReference type="GO" id="GO:0004527">
    <property type="term" value="F:exonuclease activity"/>
    <property type="evidence" value="ECO:0007669"/>
    <property type="project" value="UniProtKB-KW"/>
</dbReference>
<gene>
    <name evidence="3" type="ORF">SAMN02745784_01304</name>
</gene>
<dbReference type="InterPro" id="IPR041796">
    <property type="entry name" value="Mre11_N"/>
</dbReference>
<protein>
    <submittedName>
        <fullName evidence="3">DNA repair exonuclease SbcCD nuclease subunit</fullName>
    </submittedName>
</protein>
<sequence>MIKFIHTGDLHLGLRFKNVSFGQEKAIERRRELWSTFERIVNYAKDNEVDFLLIAGDLFEESYFTISDITRVRDTFRTIEDINIIISAGNHDFKGKNSLYNRVEWTKNVTIFNNQEIQRKEFENLNTVIYGYSWDSVEIRENKLFSTLGKVDDTKNNILVIHGDIFNNSNYLPLNIQELKNLNMDYIALGHIHKPQIIFDNIAYCGCPEPLDFGELGERCIIEGSIDNKKLGFEFIPFSKRKFLEVEIKINQYMGYPDIINNIRNISVGNREIDFFRINLSGFIQRNIKIEDLNGDLKDNFYHIELIDNTILDYDLEQIERENKDNIIGRFIISMKEKGLDNPIVKNALYYGLELLLEERE</sequence>
<dbReference type="InterPro" id="IPR029052">
    <property type="entry name" value="Metallo-depent_PP-like"/>
</dbReference>
<dbReference type="Proteomes" id="UP000184114">
    <property type="component" value="Unassembled WGS sequence"/>
</dbReference>
<dbReference type="SUPFAM" id="SSF56300">
    <property type="entry name" value="Metallo-dependent phosphatases"/>
    <property type="match status" value="1"/>
</dbReference>
<reference evidence="4" key="1">
    <citation type="submission" date="2016-11" db="EMBL/GenBank/DDBJ databases">
        <authorList>
            <person name="Varghese N."/>
            <person name="Submissions S."/>
        </authorList>
    </citation>
    <scope>NUCLEOTIDE SEQUENCE [LARGE SCALE GENOMIC DNA]</scope>
    <source>
        <strain evidence="4">DSM 18095</strain>
    </source>
</reference>
<dbReference type="InterPro" id="IPR004843">
    <property type="entry name" value="Calcineurin-like_PHP"/>
</dbReference>
<name>A0A1M4V1W2_9FIRM</name>
<evidence type="ECO:0000256" key="1">
    <source>
        <dbReference type="ARBA" id="ARBA00022801"/>
    </source>
</evidence>
<dbReference type="InterPro" id="IPR050535">
    <property type="entry name" value="DNA_Repair-Maintenance_Comp"/>
</dbReference>
<dbReference type="PANTHER" id="PTHR30337:SF7">
    <property type="entry name" value="PHOSPHOESTERASE"/>
    <property type="match status" value="1"/>
</dbReference>
<feature type="domain" description="Calcineurin-like phosphoesterase" evidence="2">
    <location>
        <begin position="2"/>
        <end position="195"/>
    </location>
</feature>
<accession>A0A1M4V1W2</accession>
<dbReference type="PANTHER" id="PTHR30337">
    <property type="entry name" value="COMPONENT OF ATP-DEPENDENT DSDNA EXONUCLEASE"/>
    <property type="match status" value="1"/>
</dbReference>
<keyword evidence="3" id="KW-0269">Exonuclease</keyword>
<dbReference type="GeneID" id="90995670"/>
<dbReference type="AlphaFoldDB" id="A0A1M4V1W2"/>
<keyword evidence="1" id="KW-0378">Hydrolase</keyword>
<dbReference type="RefSeq" id="WP_084725220.1">
    <property type="nucleotide sequence ID" value="NZ_FQTY01000004.1"/>
</dbReference>
<dbReference type="EMBL" id="FQTY01000004">
    <property type="protein sequence ID" value="SHE62919.1"/>
    <property type="molecule type" value="Genomic_DNA"/>
</dbReference>
<evidence type="ECO:0000259" key="2">
    <source>
        <dbReference type="Pfam" id="PF00149"/>
    </source>
</evidence>
<evidence type="ECO:0000313" key="3">
    <source>
        <dbReference type="EMBL" id="SHE62919.1"/>
    </source>
</evidence>
<organism evidence="3 4">
    <name type="scientific">Tissierella praeacuta DSM 18095</name>
    <dbReference type="NCBI Taxonomy" id="1123404"/>
    <lineage>
        <taxon>Bacteria</taxon>
        <taxon>Bacillati</taxon>
        <taxon>Bacillota</taxon>
        <taxon>Tissierellia</taxon>
        <taxon>Tissierellales</taxon>
        <taxon>Tissierellaceae</taxon>
        <taxon>Tissierella</taxon>
    </lineage>
</organism>
<proteinExistence type="predicted"/>
<keyword evidence="4" id="KW-1185">Reference proteome</keyword>
<keyword evidence="3" id="KW-0540">Nuclease</keyword>